<dbReference type="STRING" id="156994.SAMN04488028_106234"/>
<feature type="transmembrane region" description="Helical" evidence="1">
    <location>
        <begin position="117"/>
        <end position="134"/>
    </location>
</feature>
<dbReference type="EMBL" id="FRAA01000006">
    <property type="protein sequence ID" value="SHK62048.1"/>
    <property type="molecule type" value="Genomic_DNA"/>
</dbReference>
<feature type="transmembrane region" description="Helical" evidence="1">
    <location>
        <begin position="84"/>
        <end position="105"/>
    </location>
</feature>
<evidence type="ECO:0000313" key="3">
    <source>
        <dbReference type="Proteomes" id="UP000184474"/>
    </source>
</evidence>
<keyword evidence="1" id="KW-0472">Membrane</keyword>
<keyword evidence="1" id="KW-1133">Transmembrane helix</keyword>
<protein>
    <submittedName>
        <fullName evidence="2">Uncharacterized protein</fullName>
    </submittedName>
</protein>
<accession>A0A1M6TZ02</accession>
<organism evidence="2 3">
    <name type="scientific">Reichenbachiella agariperforans</name>
    <dbReference type="NCBI Taxonomy" id="156994"/>
    <lineage>
        <taxon>Bacteria</taxon>
        <taxon>Pseudomonadati</taxon>
        <taxon>Bacteroidota</taxon>
        <taxon>Cytophagia</taxon>
        <taxon>Cytophagales</taxon>
        <taxon>Reichenbachiellaceae</taxon>
        <taxon>Reichenbachiella</taxon>
    </lineage>
</organism>
<dbReference type="RefSeq" id="WP_139281046.1">
    <property type="nucleotide sequence ID" value="NZ_FRAA01000006.1"/>
</dbReference>
<evidence type="ECO:0000313" key="2">
    <source>
        <dbReference type="EMBL" id="SHK62048.1"/>
    </source>
</evidence>
<reference evidence="3" key="1">
    <citation type="submission" date="2016-11" db="EMBL/GenBank/DDBJ databases">
        <authorList>
            <person name="Varghese N."/>
            <person name="Submissions S."/>
        </authorList>
    </citation>
    <scope>NUCLEOTIDE SEQUENCE [LARGE SCALE GENOMIC DNA]</scope>
    <source>
        <strain evidence="3">DSM 26134</strain>
    </source>
</reference>
<keyword evidence="3" id="KW-1185">Reference proteome</keyword>
<proteinExistence type="predicted"/>
<gene>
    <name evidence="2" type="ORF">SAMN04488028_106234</name>
</gene>
<dbReference type="Proteomes" id="UP000184474">
    <property type="component" value="Unassembled WGS sequence"/>
</dbReference>
<sequence>MTSVRIRPRFQIQSHLSTEEIRERLQSEKESGMCSCSVTFAHNMIHIKMPNQEQHFWSPQLDLSLEEEEGQTVVRGYYGPKPTVWTVFAFMYAAVGILGLFALIYGFVQLTFGTSPWALWVLVALSLLAGGLYFSSQAGQKLGAEDTFRIHIFIEHIFESKIHIH</sequence>
<evidence type="ECO:0000256" key="1">
    <source>
        <dbReference type="SAM" id="Phobius"/>
    </source>
</evidence>
<name>A0A1M6TZ02_REIAG</name>
<dbReference type="AlphaFoldDB" id="A0A1M6TZ02"/>
<keyword evidence="1" id="KW-0812">Transmembrane</keyword>